<dbReference type="Pfam" id="PF00916">
    <property type="entry name" value="Sulfate_transp"/>
    <property type="match status" value="1"/>
</dbReference>
<evidence type="ECO:0000256" key="1">
    <source>
        <dbReference type="ARBA" id="ARBA00004141"/>
    </source>
</evidence>
<feature type="transmembrane region" description="Helical" evidence="5">
    <location>
        <begin position="391"/>
        <end position="421"/>
    </location>
</feature>
<dbReference type="EMBL" id="JAFCJH010000031">
    <property type="protein sequence ID" value="MBR0798805.1"/>
    <property type="molecule type" value="Genomic_DNA"/>
</dbReference>
<gene>
    <name evidence="7" type="ORF">JQ615_25795</name>
</gene>
<dbReference type="Proteomes" id="UP001315278">
    <property type="component" value="Unassembled WGS sequence"/>
</dbReference>
<sequence>MKLPPQQASWLRLFPPATWLSQDRGSSLNSDAIAGVTLAAYAIPVSLAYAGLAGLPPQIGVYGYLLGGIGYALLGSSRQLAVGPTSAISLMIAGSVGVLAAGDPTRYGQIASLVAFSVAVLCLLAWLFRLSVLVRLISDSILVGFKAGAGLTIIMSQLPSLFGVTGGGHNFFDRVIKLAGQLGDTRPLVLAIGLIATLLLLLGERRLPGKPIGLAVVALSILIVSMLGLAKLGVPVTGEIPTGLPAMSVPTFGLVEFDDLFPIAAGCLVLAYVEGVSAARSFAAKHGYPLDVRQEFLGIGAANLAAAFGHGYPVAGGLSQSAVNDAAGARTPLALVFCSVTLALCLLFFTGLLTNLPKAVLAAIVFSAVYKLVDIPALARMWRISRIDFYAAAIALVSVLFLGILQGVLLAAVASIFLLLLRASQPNVAFLGRLPGSGRYSDRARHEGVEPLVGVIAFRPETSLLYVNAETVLETVQDVVRASPDVRLVVCDLSASPFIDLAGSQMLHDLRDELWSRSVTFCIVGAHAQLRELLRADGLADKTDASDWMRTLDSVLSDRKPPDES</sequence>
<evidence type="ECO:0000256" key="3">
    <source>
        <dbReference type="ARBA" id="ARBA00022989"/>
    </source>
</evidence>
<dbReference type="InterPro" id="IPR001902">
    <property type="entry name" value="SLC26A/SulP_fam"/>
</dbReference>
<feature type="transmembrane region" description="Helical" evidence="5">
    <location>
        <begin position="333"/>
        <end position="353"/>
    </location>
</feature>
<dbReference type="InterPro" id="IPR011547">
    <property type="entry name" value="SLC26A/SulP_dom"/>
</dbReference>
<dbReference type="InterPro" id="IPR036513">
    <property type="entry name" value="STAS_dom_sf"/>
</dbReference>
<reference evidence="8" key="1">
    <citation type="journal article" date="2021" name="ISME J.">
        <title>Evolutionary origin and ecological implication of a unique nif island in free-living Bradyrhizobium lineages.</title>
        <authorList>
            <person name="Tao J."/>
        </authorList>
    </citation>
    <scope>NUCLEOTIDE SEQUENCE [LARGE SCALE GENOMIC DNA]</scope>
    <source>
        <strain evidence="8">SZCCT0434</strain>
    </source>
</reference>
<dbReference type="SUPFAM" id="SSF52091">
    <property type="entry name" value="SpoIIaa-like"/>
    <property type="match status" value="1"/>
</dbReference>
<evidence type="ECO:0000256" key="4">
    <source>
        <dbReference type="ARBA" id="ARBA00023136"/>
    </source>
</evidence>
<dbReference type="PROSITE" id="PS50801">
    <property type="entry name" value="STAS"/>
    <property type="match status" value="1"/>
</dbReference>
<feature type="transmembrane region" description="Helical" evidence="5">
    <location>
        <begin position="359"/>
        <end position="379"/>
    </location>
</feature>
<keyword evidence="8" id="KW-1185">Reference proteome</keyword>
<protein>
    <submittedName>
        <fullName evidence="7">SulP family inorganic anion transporter</fullName>
    </submittedName>
</protein>
<evidence type="ECO:0000256" key="2">
    <source>
        <dbReference type="ARBA" id="ARBA00022692"/>
    </source>
</evidence>
<dbReference type="Gene3D" id="3.30.750.24">
    <property type="entry name" value="STAS domain"/>
    <property type="match status" value="1"/>
</dbReference>
<evidence type="ECO:0000259" key="6">
    <source>
        <dbReference type="PROSITE" id="PS50801"/>
    </source>
</evidence>
<comment type="caution">
    <text evidence="7">The sequence shown here is derived from an EMBL/GenBank/DDBJ whole genome shotgun (WGS) entry which is preliminary data.</text>
</comment>
<evidence type="ECO:0000313" key="7">
    <source>
        <dbReference type="EMBL" id="MBR0798805.1"/>
    </source>
</evidence>
<accession>A0ABS5FPV7</accession>
<keyword evidence="4 5" id="KW-0472">Membrane</keyword>
<dbReference type="Pfam" id="PF01740">
    <property type="entry name" value="STAS"/>
    <property type="match status" value="1"/>
</dbReference>
<feature type="transmembrane region" description="Helical" evidence="5">
    <location>
        <begin position="214"/>
        <end position="234"/>
    </location>
</feature>
<evidence type="ECO:0000256" key="5">
    <source>
        <dbReference type="SAM" id="Phobius"/>
    </source>
</evidence>
<feature type="transmembrane region" description="Helical" evidence="5">
    <location>
        <begin position="32"/>
        <end position="52"/>
    </location>
</feature>
<keyword evidence="2 5" id="KW-0812">Transmembrane</keyword>
<comment type="subcellular location">
    <subcellularLocation>
        <location evidence="1">Membrane</location>
        <topology evidence="1">Multi-pass membrane protein</topology>
    </subcellularLocation>
</comment>
<feature type="transmembrane region" description="Helical" evidence="5">
    <location>
        <begin position="260"/>
        <end position="279"/>
    </location>
</feature>
<feature type="transmembrane region" description="Helical" evidence="5">
    <location>
        <begin position="140"/>
        <end position="165"/>
    </location>
</feature>
<dbReference type="RefSeq" id="WP_212395373.1">
    <property type="nucleotide sequence ID" value="NZ_JAFCJH010000031.1"/>
</dbReference>
<name>A0ABS5FPV7_9BRAD</name>
<feature type="transmembrane region" description="Helical" evidence="5">
    <location>
        <begin position="185"/>
        <end position="202"/>
    </location>
</feature>
<feature type="domain" description="STAS" evidence="6">
    <location>
        <begin position="445"/>
        <end position="559"/>
    </location>
</feature>
<feature type="transmembrane region" description="Helical" evidence="5">
    <location>
        <begin position="107"/>
        <end position="128"/>
    </location>
</feature>
<dbReference type="PANTHER" id="PTHR11814">
    <property type="entry name" value="SULFATE TRANSPORTER"/>
    <property type="match status" value="1"/>
</dbReference>
<dbReference type="CDD" id="cd07042">
    <property type="entry name" value="STAS_SulP_like_sulfate_transporter"/>
    <property type="match status" value="1"/>
</dbReference>
<dbReference type="InterPro" id="IPR002645">
    <property type="entry name" value="STAS_dom"/>
</dbReference>
<feature type="transmembrane region" description="Helical" evidence="5">
    <location>
        <begin position="58"/>
        <end position="74"/>
    </location>
</feature>
<feature type="transmembrane region" description="Helical" evidence="5">
    <location>
        <begin position="81"/>
        <end position="101"/>
    </location>
</feature>
<evidence type="ECO:0000313" key="8">
    <source>
        <dbReference type="Proteomes" id="UP001315278"/>
    </source>
</evidence>
<keyword evidence="3 5" id="KW-1133">Transmembrane helix</keyword>
<organism evidence="7 8">
    <name type="scientific">Bradyrhizobium jicamae</name>
    <dbReference type="NCBI Taxonomy" id="280332"/>
    <lineage>
        <taxon>Bacteria</taxon>
        <taxon>Pseudomonadati</taxon>
        <taxon>Pseudomonadota</taxon>
        <taxon>Alphaproteobacteria</taxon>
        <taxon>Hyphomicrobiales</taxon>
        <taxon>Nitrobacteraceae</taxon>
        <taxon>Bradyrhizobium</taxon>
    </lineage>
</organism>
<proteinExistence type="predicted"/>